<reference evidence="1" key="1">
    <citation type="submission" date="2023-04" db="EMBL/GenBank/DDBJ databases">
        <title>Draft Genome sequencing of Naganishia species isolated from polar environments using Oxford Nanopore Technology.</title>
        <authorList>
            <person name="Leo P."/>
            <person name="Venkateswaran K."/>
        </authorList>
    </citation>
    <scope>NUCLEOTIDE SEQUENCE</scope>
    <source>
        <strain evidence="1">MNA-CCFEE 5262</strain>
    </source>
</reference>
<name>A0ACC2WYS1_9TREE</name>
<dbReference type="EMBL" id="JASBWS010000003">
    <property type="protein sequence ID" value="KAJ9116653.1"/>
    <property type="molecule type" value="Genomic_DNA"/>
</dbReference>
<evidence type="ECO:0000313" key="1">
    <source>
        <dbReference type="EMBL" id="KAJ9116653.1"/>
    </source>
</evidence>
<sequence length="409" mass="45687">MSFNDALAIFIDRAKFYASDAFLTVTQCICRPDATLTINGRSYRIEKLLGEGGFSFVYLVTDNDSHRHYALKKILISSGSAGGENEAVKEAMKEVEAYRRFRHHNIIKLLDCAVVQNQDGNGKIIYLFLPYYARGNLQDIISRQSVTGERMDERQLLRLFRGTCEAVRAMHQYRLPSVPFTAGQPSSSGYPPRPTNDSESMMTLESAAEEPLIQSQLDDEDVVFDADEESQTEARGKGKGKARETAGELIPYAHRDIKPGNIMVADDGSPILMDFGSTVKARIMIENRQQALIQQDGKDIAAEHSTMPYRAPELFDVKTGKMLDEKVDIWSLGCTLFAVAYNYSPFEDPAQGGGSIAMAVSSGRYKHPPHSPYSKAFQLLIDSMLVVDPERRPDIDKVLVELVRDIRVL</sequence>
<protein>
    <submittedName>
        <fullName evidence="1">Uncharacterized protein</fullName>
    </submittedName>
</protein>
<organism evidence="1 2">
    <name type="scientific">Naganishia adeliensis</name>
    <dbReference type="NCBI Taxonomy" id="92952"/>
    <lineage>
        <taxon>Eukaryota</taxon>
        <taxon>Fungi</taxon>
        <taxon>Dikarya</taxon>
        <taxon>Basidiomycota</taxon>
        <taxon>Agaricomycotina</taxon>
        <taxon>Tremellomycetes</taxon>
        <taxon>Filobasidiales</taxon>
        <taxon>Filobasidiaceae</taxon>
        <taxon>Naganishia</taxon>
    </lineage>
</organism>
<comment type="caution">
    <text evidence="1">The sequence shown here is derived from an EMBL/GenBank/DDBJ whole genome shotgun (WGS) entry which is preliminary data.</text>
</comment>
<keyword evidence="2" id="KW-1185">Reference proteome</keyword>
<gene>
    <name evidence="1" type="ORF">QFC20_000586</name>
</gene>
<proteinExistence type="predicted"/>
<dbReference type="Proteomes" id="UP001230649">
    <property type="component" value="Unassembled WGS sequence"/>
</dbReference>
<accession>A0ACC2WYS1</accession>
<evidence type="ECO:0000313" key="2">
    <source>
        <dbReference type="Proteomes" id="UP001230649"/>
    </source>
</evidence>